<proteinExistence type="predicted"/>
<evidence type="ECO:0008006" key="2">
    <source>
        <dbReference type="Google" id="ProtNLM"/>
    </source>
</evidence>
<dbReference type="SUPFAM" id="SSF46785">
    <property type="entry name" value="Winged helix' DNA-binding domain"/>
    <property type="match status" value="1"/>
</dbReference>
<accession>X1FI03</accession>
<dbReference type="AlphaFoldDB" id="X1FI03"/>
<gene>
    <name evidence="1" type="ORF">S03H2_00863</name>
</gene>
<dbReference type="Gene3D" id="1.10.10.10">
    <property type="entry name" value="Winged helix-like DNA-binding domain superfamily/Winged helix DNA-binding domain"/>
    <property type="match status" value="1"/>
</dbReference>
<reference evidence="1" key="1">
    <citation type="journal article" date="2014" name="Front. Microbiol.">
        <title>High frequency of phylogenetically diverse reductive dehalogenase-homologous genes in deep subseafloor sedimentary metagenomes.</title>
        <authorList>
            <person name="Kawai M."/>
            <person name="Futagami T."/>
            <person name="Toyoda A."/>
            <person name="Takaki Y."/>
            <person name="Nishi S."/>
            <person name="Hori S."/>
            <person name="Arai W."/>
            <person name="Tsubouchi T."/>
            <person name="Morono Y."/>
            <person name="Uchiyama I."/>
            <person name="Ito T."/>
            <person name="Fujiyama A."/>
            <person name="Inagaki F."/>
            <person name="Takami H."/>
        </authorList>
    </citation>
    <scope>NUCLEOTIDE SEQUENCE</scope>
    <source>
        <strain evidence="1">Expedition CK06-06</strain>
    </source>
</reference>
<organism evidence="1">
    <name type="scientific">marine sediment metagenome</name>
    <dbReference type="NCBI Taxonomy" id="412755"/>
    <lineage>
        <taxon>unclassified sequences</taxon>
        <taxon>metagenomes</taxon>
        <taxon>ecological metagenomes</taxon>
    </lineage>
</organism>
<protein>
    <recommendedName>
        <fullName evidence="2">HTH crp-type domain-containing protein</fullName>
    </recommendedName>
</protein>
<sequence>MGNILVKNIRKLPGLTNTERGIACLLGTVFDGEEVTISGIALKAKMDYRTVEGAIKGLEKKGIIKITENTVILQ</sequence>
<evidence type="ECO:0000313" key="1">
    <source>
        <dbReference type="EMBL" id="GAH28999.1"/>
    </source>
</evidence>
<comment type="caution">
    <text evidence="1">The sequence shown here is derived from an EMBL/GenBank/DDBJ whole genome shotgun (WGS) entry which is preliminary data.</text>
</comment>
<dbReference type="EMBL" id="BARU01000213">
    <property type="protein sequence ID" value="GAH28999.1"/>
    <property type="molecule type" value="Genomic_DNA"/>
</dbReference>
<name>X1FI03_9ZZZZ</name>
<dbReference type="InterPro" id="IPR036388">
    <property type="entry name" value="WH-like_DNA-bd_sf"/>
</dbReference>
<dbReference type="InterPro" id="IPR036390">
    <property type="entry name" value="WH_DNA-bd_sf"/>
</dbReference>